<proteinExistence type="inferred from homology"/>
<comment type="similarity">
    <text evidence="2 5">Belongs to the FPP/GGPP synthase family.</text>
</comment>
<dbReference type="SUPFAM" id="SSF48576">
    <property type="entry name" value="Terpenoid synthases"/>
    <property type="match status" value="1"/>
</dbReference>
<dbReference type="GO" id="GO:0004659">
    <property type="term" value="F:prenyltransferase activity"/>
    <property type="evidence" value="ECO:0007669"/>
    <property type="project" value="InterPro"/>
</dbReference>
<dbReference type="GO" id="GO:0046872">
    <property type="term" value="F:metal ion binding"/>
    <property type="evidence" value="ECO:0007669"/>
    <property type="project" value="UniProtKB-KW"/>
</dbReference>
<dbReference type="Gene3D" id="1.10.600.10">
    <property type="entry name" value="Farnesyl Diphosphate Synthase"/>
    <property type="match status" value="1"/>
</dbReference>
<evidence type="ECO:0000256" key="3">
    <source>
        <dbReference type="ARBA" id="ARBA00022723"/>
    </source>
</evidence>
<comment type="cofactor">
    <cofactor evidence="1">
        <name>Mg(2+)</name>
        <dbReference type="ChEBI" id="CHEBI:18420"/>
    </cofactor>
</comment>
<dbReference type="GO" id="GO:0008299">
    <property type="term" value="P:isoprenoid biosynthetic process"/>
    <property type="evidence" value="ECO:0007669"/>
    <property type="project" value="InterPro"/>
</dbReference>
<evidence type="ECO:0000256" key="2">
    <source>
        <dbReference type="ARBA" id="ARBA00006706"/>
    </source>
</evidence>
<evidence type="ECO:0000256" key="1">
    <source>
        <dbReference type="ARBA" id="ARBA00001946"/>
    </source>
</evidence>
<dbReference type="PANTHER" id="PTHR43281:SF6">
    <property type="entry name" value="HETERODIMERIC GERANYLGERANYL PYROPHOSPHATE SYNTHASE SMALL SUBUNIT, CHLOROPLASTIC-LIKE"/>
    <property type="match status" value="1"/>
</dbReference>
<dbReference type="InterPro" id="IPR008949">
    <property type="entry name" value="Isoprenoid_synthase_dom_sf"/>
</dbReference>
<evidence type="ECO:0000313" key="6">
    <source>
        <dbReference type="EMBL" id="AEZ55678.1"/>
    </source>
</evidence>
<sequence>MANYHSIYLHNTIKMSIYVNTKSSFPFKTRSNLSRSSRACTAVVAQNHSYWAAIEADIDTYLKKSIAIRSPETVFEPMHHLTFAAPRTAASAICVAACELVGGERSQAIATASAIHIMHAAAYAHEHLPLTDRPRPNSKPAIQHKYGPNIELLTGDGMASFGFELLAGSIRSDHPNPERILRVIIEISRASGSEGIIDGFYREKEIVDQHSRFDFIEYLCRKKYGEMHACAAASGAILAGGAEEEIQKLRNFGHYAGTLIGLLHKKIDTPQIQNVIGKLKDLALKELEGFHGKNVELLCSLVADASLCEAELEV</sequence>
<reference evidence="6" key="1">
    <citation type="journal article" date="2012" name="J. Exp. Bot.">
        <title>Genome-wide identification and characterization of novel genes involved in terpenoid biosynthesis in Salvia miltiorrhiza.</title>
        <authorList>
            <person name="Ma Y."/>
            <person name="Yuan L."/>
            <person name="Wu B."/>
            <person name="Li X."/>
            <person name="Chen S."/>
            <person name="Lu S."/>
        </authorList>
    </citation>
    <scope>NUCLEOTIDE SEQUENCE</scope>
</reference>
<name>H6VLF4_SALMI</name>
<keyword evidence="3" id="KW-0479">Metal-binding</keyword>
<evidence type="ECO:0000256" key="4">
    <source>
        <dbReference type="ARBA" id="ARBA00022842"/>
    </source>
</evidence>
<organism evidence="6">
    <name type="scientific">Salvia miltiorrhiza</name>
    <name type="common">Chinese sage</name>
    <dbReference type="NCBI Taxonomy" id="226208"/>
    <lineage>
        <taxon>Eukaryota</taxon>
        <taxon>Viridiplantae</taxon>
        <taxon>Streptophyta</taxon>
        <taxon>Embryophyta</taxon>
        <taxon>Tracheophyta</taxon>
        <taxon>Spermatophyta</taxon>
        <taxon>Magnoliopsida</taxon>
        <taxon>eudicotyledons</taxon>
        <taxon>Gunneridae</taxon>
        <taxon>Pentapetalae</taxon>
        <taxon>asterids</taxon>
        <taxon>lamiids</taxon>
        <taxon>Lamiales</taxon>
        <taxon>Lamiaceae</taxon>
        <taxon>Nepetoideae</taxon>
        <taxon>Mentheae</taxon>
        <taxon>Salviinae</taxon>
        <taxon>Salvia</taxon>
        <taxon>Salvia incertae sedis</taxon>
    </lineage>
</organism>
<keyword evidence="4" id="KW-0460">Magnesium</keyword>
<keyword evidence="5" id="KW-0808">Transferase</keyword>
<dbReference type="Pfam" id="PF00348">
    <property type="entry name" value="polyprenyl_synt"/>
    <property type="match status" value="1"/>
</dbReference>
<evidence type="ECO:0000256" key="5">
    <source>
        <dbReference type="RuleBase" id="RU004466"/>
    </source>
</evidence>
<dbReference type="AlphaFoldDB" id="H6VLF4"/>
<dbReference type="InterPro" id="IPR000092">
    <property type="entry name" value="Polyprenyl_synt"/>
</dbReference>
<dbReference type="SMR" id="H6VLF4"/>
<accession>H6VLF4</accession>
<dbReference type="EMBL" id="JN831108">
    <property type="protein sequence ID" value="AEZ55678.1"/>
    <property type="molecule type" value="Genomic_DNA"/>
</dbReference>
<protein>
    <submittedName>
        <fullName evidence="6">Geranyl diphosphate synthase small subunit type I</fullName>
    </submittedName>
</protein>
<gene>
    <name evidence="6" type="primary">GPPS.SSUI</name>
</gene>
<dbReference type="PANTHER" id="PTHR43281">
    <property type="entry name" value="FARNESYL DIPHOSPHATE SYNTHASE"/>
    <property type="match status" value="1"/>
</dbReference>